<dbReference type="EMBL" id="MLYV02000650">
    <property type="protein sequence ID" value="PSR80548.1"/>
    <property type="molecule type" value="Genomic_DNA"/>
</dbReference>
<keyword evidence="3" id="KW-1185">Reference proteome</keyword>
<comment type="caution">
    <text evidence="2">The sequence shown here is derived from an EMBL/GenBank/DDBJ whole genome shotgun (WGS) entry which is preliminary data.</text>
</comment>
<evidence type="ECO:0000313" key="3">
    <source>
        <dbReference type="Proteomes" id="UP000186601"/>
    </source>
</evidence>
<dbReference type="AlphaFoldDB" id="A0A2R6NYQ9"/>
<feature type="region of interest" description="Disordered" evidence="1">
    <location>
        <begin position="152"/>
        <end position="201"/>
    </location>
</feature>
<feature type="compositionally biased region" description="Polar residues" evidence="1">
    <location>
        <begin position="179"/>
        <end position="195"/>
    </location>
</feature>
<organism evidence="2 3">
    <name type="scientific">Hermanssonia centrifuga</name>
    <dbReference type="NCBI Taxonomy" id="98765"/>
    <lineage>
        <taxon>Eukaryota</taxon>
        <taxon>Fungi</taxon>
        <taxon>Dikarya</taxon>
        <taxon>Basidiomycota</taxon>
        <taxon>Agaricomycotina</taxon>
        <taxon>Agaricomycetes</taxon>
        <taxon>Polyporales</taxon>
        <taxon>Meruliaceae</taxon>
        <taxon>Hermanssonia</taxon>
    </lineage>
</organism>
<proteinExistence type="predicted"/>
<evidence type="ECO:0000313" key="2">
    <source>
        <dbReference type="EMBL" id="PSR80548.1"/>
    </source>
</evidence>
<accession>A0A2R6NYQ9</accession>
<protein>
    <submittedName>
        <fullName evidence="2">Uncharacterized protein</fullName>
    </submittedName>
</protein>
<feature type="region of interest" description="Disordered" evidence="1">
    <location>
        <begin position="47"/>
        <end position="71"/>
    </location>
</feature>
<name>A0A2R6NYQ9_9APHY</name>
<reference evidence="2 3" key="1">
    <citation type="submission" date="2018-02" db="EMBL/GenBank/DDBJ databases">
        <title>Genome sequence of the basidiomycete white-rot fungus Phlebia centrifuga.</title>
        <authorList>
            <person name="Granchi Z."/>
            <person name="Peng M."/>
            <person name="de Vries R.P."/>
            <person name="Hilden K."/>
            <person name="Makela M.R."/>
            <person name="Grigoriev I."/>
            <person name="Riley R."/>
        </authorList>
    </citation>
    <scope>NUCLEOTIDE SEQUENCE [LARGE SCALE GENOMIC DNA]</scope>
    <source>
        <strain evidence="2 3">FBCC195</strain>
    </source>
</reference>
<gene>
    <name evidence="2" type="ORF">PHLCEN_2v6702</name>
</gene>
<sequence>MDEDYDMGNYAVTNHTARALPSFEAVQHAELPRTHWEYPVRQEYEATPPTHPQYYQQPEPSRQNYPPNRPDYDAVPNDYTRCRPTHHIPQYASQIHGPSQPHFGIPAPQLQPSYYPTVSQAAHDTSRDREQNDLIAYQKQQRQIMLVGSIVPQLPSRDLPPVLEDMDVEDSPQKYHASTPDQGSTPEPGVRSSSADGPKYT</sequence>
<evidence type="ECO:0000256" key="1">
    <source>
        <dbReference type="SAM" id="MobiDB-lite"/>
    </source>
</evidence>
<dbReference type="Proteomes" id="UP000186601">
    <property type="component" value="Unassembled WGS sequence"/>
</dbReference>